<dbReference type="InterPro" id="IPR012347">
    <property type="entry name" value="Ferritin-like"/>
</dbReference>
<dbReference type="PANTHER" id="PTHR36933">
    <property type="entry name" value="SLL0788 PROTEIN"/>
    <property type="match status" value="1"/>
</dbReference>
<feature type="signal peptide" evidence="2">
    <location>
        <begin position="1"/>
        <end position="21"/>
    </location>
</feature>
<evidence type="ECO:0000313" key="4">
    <source>
        <dbReference type="EMBL" id="MBS9478674.1"/>
    </source>
</evidence>
<gene>
    <name evidence="4" type="ORF">KIP89_16310</name>
</gene>
<feature type="region of interest" description="Disordered" evidence="1">
    <location>
        <begin position="121"/>
        <end position="155"/>
    </location>
</feature>
<dbReference type="Pfam" id="PF03713">
    <property type="entry name" value="DUF305"/>
    <property type="match status" value="1"/>
</dbReference>
<dbReference type="InterPro" id="IPR005183">
    <property type="entry name" value="DUF305_CopM-like"/>
</dbReference>
<dbReference type="RefSeq" id="WP_213756652.1">
    <property type="nucleotide sequence ID" value="NZ_JAHCQH010000021.1"/>
</dbReference>
<sequence length="173" mass="18036">MRKRHLACVGVLLAACLTGAAAETHDHDHGAGTAAAASDETPFLAENAAAMDKMMADMEVKPTGDIDADFTAMMIPHHQGAIDMAVAYLRYGQNPQLRRLAQEIIIEQQQEIAAMRLALGQPLPPSAPAPTEPAASTAHDHSAAPHTAMSHTAMSHGALSAGTSVLGLSMPTK</sequence>
<feature type="compositionally biased region" description="Pro residues" evidence="1">
    <location>
        <begin position="122"/>
        <end position="131"/>
    </location>
</feature>
<dbReference type="Proteomes" id="UP001166585">
    <property type="component" value="Unassembled WGS sequence"/>
</dbReference>
<feature type="chain" id="PRO_5047448282" evidence="2">
    <location>
        <begin position="22"/>
        <end position="173"/>
    </location>
</feature>
<dbReference type="Gene3D" id="1.20.1260.10">
    <property type="match status" value="1"/>
</dbReference>
<feature type="domain" description="DUF305" evidence="3">
    <location>
        <begin position="40"/>
        <end position="117"/>
    </location>
</feature>
<evidence type="ECO:0000256" key="1">
    <source>
        <dbReference type="SAM" id="MobiDB-lite"/>
    </source>
</evidence>
<evidence type="ECO:0000313" key="5">
    <source>
        <dbReference type="Proteomes" id="UP001166585"/>
    </source>
</evidence>
<evidence type="ECO:0000259" key="3">
    <source>
        <dbReference type="Pfam" id="PF03713"/>
    </source>
</evidence>
<organism evidence="4 5">
    <name type="scientific">Ancylobacter radicis</name>
    <dbReference type="NCBI Taxonomy" id="2836179"/>
    <lineage>
        <taxon>Bacteria</taxon>
        <taxon>Pseudomonadati</taxon>
        <taxon>Pseudomonadota</taxon>
        <taxon>Alphaproteobacteria</taxon>
        <taxon>Hyphomicrobiales</taxon>
        <taxon>Xanthobacteraceae</taxon>
        <taxon>Ancylobacter</taxon>
    </lineage>
</organism>
<protein>
    <submittedName>
        <fullName evidence="4">DUF305 domain-containing protein</fullName>
    </submittedName>
</protein>
<evidence type="ECO:0000256" key="2">
    <source>
        <dbReference type="SAM" id="SignalP"/>
    </source>
</evidence>
<comment type="caution">
    <text evidence="4">The sequence shown here is derived from an EMBL/GenBank/DDBJ whole genome shotgun (WGS) entry which is preliminary data.</text>
</comment>
<reference evidence="4" key="1">
    <citation type="submission" date="2021-05" db="EMBL/GenBank/DDBJ databases">
        <authorList>
            <person name="Sun Q."/>
            <person name="Inoue M."/>
        </authorList>
    </citation>
    <scope>NUCLEOTIDE SEQUENCE</scope>
    <source>
        <strain evidence="4">VKM B-3255</strain>
    </source>
</reference>
<proteinExistence type="predicted"/>
<dbReference type="PANTHER" id="PTHR36933:SF1">
    <property type="entry name" value="SLL0788 PROTEIN"/>
    <property type="match status" value="1"/>
</dbReference>
<dbReference type="PROSITE" id="PS51257">
    <property type="entry name" value="PROKAR_LIPOPROTEIN"/>
    <property type="match status" value="1"/>
</dbReference>
<dbReference type="EMBL" id="JAHCQH010000021">
    <property type="protein sequence ID" value="MBS9478674.1"/>
    <property type="molecule type" value="Genomic_DNA"/>
</dbReference>
<name>A0ABS5RAH2_9HYPH</name>
<keyword evidence="5" id="KW-1185">Reference proteome</keyword>
<accession>A0ABS5RAH2</accession>
<keyword evidence="2" id="KW-0732">Signal</keyword>